<accession>A0A4P9XAK4</accession>
<protein>
    <submittedName>
        <fullName evidence="1">Uncharacterized protein</fullName>
    </submittedName>
</protein>
<organism evidence="1 2">
    <name type="scientific">Caulochytrium protostelioides</name>
    <dbReference type="NCBI Taxonomy" id="1555241"/>
    <lineage>
        <taxon>Eukaryota</taxon>
        <taxon>Fungi</taxon>
        <taxon>Fungi incertae sedis</taxon>
        <taxon>Chytridiomycota</taxon>
        <taxon>Chytridiomycota incertae sedis</taxon>
        <taxon>Chytridiomycetes</taxon>
        <taxon>Caulochytriales</taxon>
        <taxon>Caulochytriaceae</taxon>
        <taxon>Caulochytrium</taxon>
    </lineage>
</organism>
<dbReference type="AlphaFoldDB" id="A0A4P9XAK4"/>
<evidence type="ECO:0000313" key="2">
    <source>
        <dbReference type="Proteomes" id="UP000274922"/>
    </source>
</evidence>
<dbReference type="Proteomes" id="UP000274922">
    <property type="component" value="Unassembled WGS sequence"/>
</dbReference>
<proteinExistence type="predicted"/>
<dbReference type="EMBL" id="ML014145">
    <property type="protein sequence ID" value="RKP02366.1"/>
    <property type="molecule type" value="Genomic_DNA"/>
</dbReference>
<sequence>MARFAAFQQPLTLDYRVPVVSVSGLVTLLLRAVQLGVPVLLALRLDPGGLPAARPPVLVAARDATLAPTGDWGIALATPLARYTAATTAAWAALSETSAAFSTRPTVDVRVDGGAGSQSLVVTAEIELDAAPPPSALDVTLLLPATLRWPGGGGRTWSIAGVLPLTLPLGTAVPGASDALIGTLAASLAVAQSSPVPRPVAQTAAALMDALDLTAAHASSASSAWDELVERVVAQPTRFVAQHPLVQWQTTAASPTLLRVRAIVQVGEPTVVVDADPASAWKAGLVQVAALLVLTSWLVNTLLRWLFRAHWLASAPLLAPVRPGTTAAATAYASGATIADPAGAAPMRTSGAALKHHHF</sequence>
<gene>
    <name evidence="1" type="ORF">CXG81DRAFT_24982</name>
</gene>
<keyword evidence="2" id="KW-1185">Reference proteome</keyword>
<name>A0A4P9XAK4_9FUNG</name>
<evidence type="ECO:0000313" key="1">
    <source>
        <dbReference type="EMBL" id="RKP02366.1"/>
    </source>
</evidence>
<reference evidence="2" key="1">
    <citation type="journal article" date="2018" name="Nat. Microbiol.">
        <title>Leveraging single-cell genomics to expand the fungal tree of life.</title>
        <authorList>
            <person name="Ahrendt S.R."/>
            <person name="Quandt C.A."/>
            <person name="Ciobanu D."/>
            <person name="Clum A."/>
            <person name="Salamov A."/>
            <person name="Andreopoulos B."/>
            <person name="Cheng J.F."/>
            <person name="Woyke T."/>
            <person name="Pelin A."/>
            <person name="Henrissat B."/>
            <person name="Reynolds N.K."/>
            <person name="Benny G.L."/>
            <person name="Smith M.E."/>
            <person name="James T.Y."/>
            <person name="Grigoriev I.V."/>
        </authorList>
    </citation>
    <scope>NUCLEOTIDE SEQUENCE [LARGE SCALE GENOMIC DNA]</scope>
    <source>
        <strain evidence="2">ATCC 52028</strain>
    </source>
</reference>